<reference evidence="6" key="1">
    <citation type="submission" date="2020-11" db="EMBL/GenBank/DDBJ databases">
        <authorList>
            <person name="Tran Van P."/>
        </authorList>
    </citation>
    <scope>NUCLEOTIDE SEQUENCE</scope>
</reference>
<dbReference type="Pfam" id="PF01055">
    <property type="entry name" value="Glyco_hydro_31_2nd"/>
    <property type="match status" value="1"/>
</dbReference>
<dbReference type="AlphaFoldDB" id="A0A7R9Q0N8"/>
<gene>
    <name evidence="6" type="ORF">OSB1V03_LOCUS7528</name>
</gene>
<evidence type="ECO:0000259" key="5">
    <source>
        <dbReference type="Pfam" id="PF01055"/>
    </source>
</evidence>
<keyword evidence="3 4" id="KW-0326">Glycosidase</keyword>
<dbReference type="InterPro" id="IPR050985">
    <property type="entry name" value="Alpha-glycosidase_related"/>
</dbReference>
<dbReference type="SUPFAM" id="SSF51445">
    <property type="entry name" value="(Trans)glycosidases"/>
    <property type="match status" value="1"/>
</dbReference>
<evidence type="ECO:0000256" key="4">
    <source>
        <dbReference type="RuleBase" id="RU361185"/>
    </source>
</evidence>
<evidence type="ECO:0000313" key="7">
    <source>
        <dbReference type="Proteomes" id="UP000759131"/>
    </source>
</evidence>
<dbReference type="EMBL" id="OC858999">
    <property type="protein sequence ID" value="CAD7627098.1"/>
    <property type="molecule type" value="Genomic_DNA"/>
</dbReference>
<protein>
    <recommendedName>
        <fullName evidence="5">Glycoside hydrolase family 31 TIM barrel domain-containing protein</fullName>
    </recommendedName>
</protein>
<dbReference type="GO" id="GO:0005975">
    <property type="term" value="P:carbohydrate metabolic process"/>
    <property type="evidence" value="ECO:0007669"/>
    <property type="project" value="InterPro"/>
</dbReference>
<evidence type="ECO:0000256" key="1">
    <source>
        <dbReference type="ARBA" id="ARBA00007806"/>
    </source>
</evidence>
<dbReference type="OrthoDB" id="6499819at2759"/>
<proteinExistence type="inferred from homology"/>
<evidence type="ECO:0000313" key="6">
    <source>
        <dbReference type="EMBL" id="CAD7627098.1"/>
    </source>
</evidence>
<dbReference type="PANTHER" id="PTHR43053">
    <property type="entry name" value="GLYCOSIDASE FAMILY 31"/>
    <property type="match status" value="1"/>
</dbReference>
<organism evidence="6">
    <name type="scientific">Medioppia subpectinata</name>
    <dbReference type="NCBI Taxonomy" id="1979941"/>
    <lineage>
        <taxon>Eukaryota</taxon>
        <taxon>Metazoa</taxon>
        <taxon>Ecdysozoa</taxon>
        <taxon>Arthropoda</taxon>
        <taxon>Chelicerata</taxon>
        <taxon>Arachnida</taxon>
        <taxon>Acari</taxon>
        <taxon>Acariformes</taxon>
        <taxon>Sarcoptiformes</taxon>
        <taxon>Oribatida</taxon>
        <taxon>Brachypylina</taxon>
        <taxon>Oppioidea</taxon>
        <taxon>Oppiidae</taxon>
        <taxon>Medioppia</taxon>
    </lineage>
</organism>
<evidence type="ECO:0000256" key="2">
    <source>
        <dbReference type="ARBA" id="ARBA00022801"/>
    </source>
</evidence>
<evidence type="ECO:0000256" key="3">
    <source>
        <dbReference type="ARBA" id="ARBA00023295"/>
    </source>
</evidence>
<sequence>MKRDQQWFSTYEENEQRWPIDKNKHMSSPVAFSSDDQFHNPIGNRLLFPSEEILFLGINCFAFLEITTNSHLTMLLIKIKLKLYAANNWIQKPTGIPDERMSTWAKYHADITQQKVLDFAQEIKSHGFSNSQIEIDDKWEAKYGDFSFDTKKFPNPREMFPNPREMVTKLKDNGYRVTLWVYPFINADCDVFNKENNGYRVTLWVYPFINADCDVFNKESQYLIKTQNNSIAVKDWWNGKGGHIDFTNKKAQQWFVSRVQNIRDTTGIDSFKFDAGEWGWISRDFKLDDPSIQQTPLTLTQLYVETAAQLGNMIETRAAYNSQHLPIFVRMLDKLSVWDYNGGLKTLIPTALMMSIGGYSFVLPDMIGGNAYGNFPSKELYIRWLQ</sequence>
<dbReference type="EMBL" id="CAJPIZ010004424">
    <property type="protein sequence ID" value="CAG2107528.1"/>
    <property type="molecule type" value="Genomic_DNA"/>
</dbReference>
<dbReference type="InterPro" id="IPR017853">
    <property type="entry name" value="GH"/>
</dbReference>
<dbReference type="CDD" id="cd06592">
    <property type="entry name" value="GH31_NET37"/>
    <property type="match status" value="1"/>
</dbReference>
<dbReference type="PANTHER" id="PTHR43053:SF4">
    <property type="entry name" value="MYOGENESIS-REGULATING GLYCOSIDASE"/>
    <property type="match status" value="1"/>
</dbReference>
<keyword evidence="7" id="KW-1185">Reference proteome</keyword>
<feature type="non-terminal residue" evidence="6">
    <location>
        <position position="386"/>
    </location>
</feature>
<comment type="similarity">
    <text evidence="1 4">Belongs to the glycosyl hydrolase 31 family.</text>
</comment>
<dbReference type="Proteomes" id="UP000759131">
    <property type="component" value="Unassembled WGS sequence"/>
</dbReference>
<name>A0A7R9Q0N8_9ACAR</name>
<keyword evidence="2 4" id="KW-0378">Hydrolase</keyword>
<dbReference type="GO" id="GO:0004553">
    <property type="term" value="F:hydrolase activity, hydrolyzing O-glycosyl compounds"/>
    <property type="evidence" value="ECO:0007669"/>
    <property type="project" value="InterPro"/>
</dbReference>
<dbReference type="Gene3D" id="3.20.20.80">
    <property type="entry name" value="Glycosidases"/>
    <property type="match status" value="2"/>
</dbReference>
<feature type="domain" description="Glycoside hydrolase family 31 TIM barrel" evidence="5">
    <location>
        <begin position="102"/>
        <end position="386"/>
    </location>
</feature>
<accession>A0A7R9Q0N8</accession>
<dbReference type="InterPro" id="IPR000322">
    <property type="entry name" value="Glyco_hydro_31_TIM"/>
</dbReference>